<dbReference type="PANTHER" id="PTHR35796">
    <property type="entry name" value="HYPOTHETICAL CYTOSOLIC PROTEIN"/>
    <property type="match status" value="1"/>
</dbReference>
<sequence length="297" mass="33822">MAFLEDEDDMRAFEDTLNFVEEYATNSLNPPDLRSLVNSSDASSSLAFRLSDALPLELLVDDASTTSLTMPLAMAEQLLSSTGTDFHIGTSPEPKTQPIKQCKANRPRKPQANPNRVRNELRFELAYLREKVSQLEQGLDTLQLKPRVKMLCDESNLHLSSSPQVLCAWKGVAGRQRQRREDAERENTRLRIIVERQRKVAMDLSQLLRKRRTECTHASDPYASERRLCRVIDFHGDIGEFQELFQHLEDAYHEAGEVLEANGLATMDIPTHDVHIREGVEGKYLEFFANKAIPFPL</sequence>
<reference evidence="2 3" key="1">
    <citation type="submission" date="2024-09" db="EMBL/GenBank/DDBJ databases">
        <title>Genome sequencing and assembly of Phytophthora oleae, isolate VK10A, causative agent of rot of olive drupes.</title>
        <authorList>
            <person name="Conti Taguali S."/>
            <person name="Riolo M."/>
            <person name="La Spada F."/>
            <person name="Cacciola S.O."/>
            <person name="Dionisio G."/>
        </authorList>
    </citation>
    <scope>NUCLEOTIDE SEQUENCE [LARGE SCALE GENOMIC DNA]</scope>
    <source>
        <strain evidence="2 3">VK10A</strain>
    </source>
</reference>
<dbReference type="EMBL" id="JBIMZQ010000078">
    <property type="protein sequence ID" value="KAL3656571.1"/>
    <property type="molecule type" value="Genomic_DNA"/>
</dbReference>
<protein>
    <recommendedName>
        <fullName evidence="4">BZIP domain-containing protein</fullName>
    </recommendedName>
</protein>
<evidence type="ECO:0000313" key="2">
    <source>
        <dbReference type="EMBL" id="KAL3656571.1"/>
    </source>
</evidence>
<dbReference type="AlphaFoldDB" id="A0ABD3EQL0"/>
<keyword evidence="3" id="KW-1185">Reference proteome</keyword>
<dbReference type="Proteomes" id="UP001632037">
    <property type="component" value="Unassembled WGS sequence"/>
</dbReference>
<evidence type="ECO:0000256" key="1">
    <source>
        <dbReference type="SAM" id="MobiDB-lite"/>
    </source>
</evidence>
<evidence type="ECO:0008006" key="4">
    <source>
        <dbReference type="Google" id="ProtNLM"/>
    </source>
</evidence>
<dbReference type="PANTHER" id="PTHR35796:SF3">
    <property type="entry name" value="BHLH DOMAIN-CONTAINING PROTEIN"/>
    <property type="match status" value="1"/>
</dbReference>
<feature type="region of interest" description="Disordered" evidence="1">
    <location>
        <begin position="87"/>
        <end position="114"/>
    </location>
</feature>
<gene>
    <name evidence="2" type="ORF">V7S43_018570</name>
</gene>
<name>A0ABD3EQL0_9STRA</name>
<organism evidence="2 3">
    <name type="scientific">Phytophthora oleae</name>
    <dbReference type="NCBI Taxonomy" id="2107226"/>
    <lineage>
        <taxon>Eukaryota</taxon>
        <taxon>Sar</taxon>
        <taxon>Stramenopiles</taxon>
        <taxon>Oomycota</taxon>
        <taxon>Peronosporomycetes</taxon>
        <taxon>Peronosporales</taxon>
        <taxon>Peronosporaceae</taxon>
        <taxon>Phytophthora</taxon>
    </lineage>
</organism>
<evidence type="ECO:0000313" key="3">
    <source>
        <dbReference type="Proteomes" id="UP001632037"/>
    </source>
</evidence>
<proteinExistence type="predicted"/>
<comment type="caution">
    <text evidence="2">The sequence shown here is derived from an EMBL/GenBank/DDBJ whole genome shotgun (WGS) entry which is preliminary data.</text>
</comment>
<accession>A0ABD3EQL0</accession>